<dbReference type="EMBL" id="MU154594">
    <property type="protein sequence ID" value="KAF9492858.1"/>
    <property type="molecule type" value="Genomic_DNA"/>
</dbReference>
<keyword evidence="3" id="KW-1185">Reference proteome</keyword>
<organism evidence="2 3">
    <name type="scientific">Pleurotus eryngii</name>
    <name type="common">Boletus of the steppes</name>
    <dbReference type="NCBI Taxonomy" id="5323"/>
    <lineage>
        <taxon>Eukaryota</taxon>
        <taxon>Fungi</taxon>
        <taxon>Dikarya</taxon>
        <taxon>Basidiomycota</taxon>
        <taxon>Agaricomycotina</taxon>
        <taxon>Agaricomycetes</taxon>
        <taxon>Agaricomycetidae</taxon>
        <taxon>Agaricales</taxon>
        <taxon>Pleurotineae</taxon>
        <taxon>Pleurotaceae</taxon>
        <taxon>Pleurotus</taxon>
    </lineage>
</organism>
<name>A0A9P5ZRC6_PLEER</name>
<evidence type="ECO:0000256" key="1">
    <source>
        <dbReference type="SAM" id="MobiDB-lite"/>
    </source>
</evidence>
<sequence>MVVCGGASVPQARGTARIHEGRATMTMSARSPTAEARILGFSILGTWRPGLALQLNATTRLCDAGVYFEARQPYTSSRLRRAPCSIRCRDLEPWSAIKCVCVYILAAVSHQLPASTRPAFSRLGRSNTKHVPASMDVCRGTCSLLLMTASGRDTYVLGVRRWTLQRDGSTNTSVFEREVGDVRRHVTPPRDRDSDTPAHCKGGTLSFCVFRLPLSPIDSSPTPRTRSHMTRTSRTRIGHT</sequence>
<evidence type="ECO:0000313" key="3">
    <source>
        <dbReference type="Proteomes" id="UP000807025"/>
    </source>
</evidence>
<comment type="caution">
    <text evidence="2">The sequence shown here is derived from an EMBL/GenBank/DDBJ whole genome shotgun (WGS) entry which is preliminary data.</text>
</comment>
<gene>
    <name evidence="2" type="ORF">BDN71DRAFT_1164805</name>
</gene>
<evidence type="ECO:0000313" key="2">
    <source>
        <dbReference type="EMBL" id="KAF9492858.1"/>
    </source>
</evidence>
<feature type="region of interest" description="Disordered" evidence="1">
    <location>
        <begin position="218"/>
        <end position="240"/>
    </location>
</feature>
<dbReference type="AlphaFoldDB" id="A0A9P5ZRC6"/>
<dbReference type="Proteomes" id="UP000807025">
    <property type="component" value="Unassembled WGS sequence"/>
</dbReference>
<reference evidence="2" key="1">
    <citation type="submission" date="2020-11" db="EMBL/GenBank/DDBJ databases">
        <authorList>
            <consortium name="DOE Joint Genome Institute"/>
            <person name="Ahrendt S."/>
            <person name="Riley R."/>
            <person name="Andreopoulos W."/>
            <person name="Labutti K."/>
            <person name="Pangilinan J."/>
            <person name="Ruiz-Duenas F.J."/>
            <person name="Barrasa J.M."/>
            <person name="Sanchez-Garcia M."/>
            <person name="Camarero S."/>
            <person name="Miyauchi S."/>
            <person name="Serrano A."/>
            <person name="Linde D."/>
            <person name="Babiker R."/>
            <person name="Drula E."/>
            <person name="Ayuso-Fernandez I."/>
            <person name="Pacheco R."/>
            <person name="Padilla G."/>
            <person name="Ferreira P."/>
            <person name="Barriuso J."/>
            <person name="Kellner H."/>
            <person name="Castanera R."/>
            <person name="Alfaro M."/>
            <person name="Ramirez L."/>
            <person name="Pisabarro A.G."/>
            <person name="Kuo A."/>
            <person name="Tritt A."/>
            <person name="Lipzen A."/>
            <person name="He G."/>
            <person name="Yan M."/>
            <person name="Ng V."/>
            <person name="Cullen D."/>
            <person name="Martin F."/>
            <person name="Rosso M.-N."/>
            <person name="Henrissat B."/>
            <person name="Hibbett D."/>
            <person name="Martinez A.T."/>
            <person name="Grigoriev I.V."/>
        </authorList>
    </citation>
    <scope>NUCLEOTIDE SEQUENCE</scope>
    <source>
        <strain evidence="2">ATCC 90797</strain>
    </source>
</reference>
<protein>
    <submittedName>
        <fullName evidence="2">Uncharacterized protein</fullName>
    </submittedName>
</protein>
<proteinExistence type="predicted"/>
<feature type="compositionally biased region" description="Basic residues" evidence="1">
    <location>
        <begin position="225"/>
        <end position="240"/>
    </location>
</feature>
<accession>A0A9P5ZRC6</accession>